<protein>
    <submittedName>
        <fullName evidence="3">AMP-binding protein</fullName>
    </submittedName>
</protein>
<dbReference type="Gene3D" id="3.40.50.12780">
    <property type="entry name" value="N-terminal domain of ligase-like"/>
    <property type="match status" value="1"/>
</dbReference>
<name>A0A850HET0_9SPHN</name>
<sequence length="160" mass="17779">AMLACERLGVTVFYTAPTAPTTIRALMREGEEPVKRHDLSRLRLLGTVGEPINPEAWNWYHRVVGGGRCDIVDSWWQTETGGVMITTLPHAHDMKPGSAGKPFFGIEPQLLDADGNLLEGANEGNLAIASSWPGKMRTVDGDHERFVQTYFITYKGKYFT</sequence>
<evidence type="ECO:0000256" key="1">
    <source>
        <dbReference type="ARBA" id="ARBA00022990"/>
    </source>
</evidence>
<reference evidence="3 4" key="1">
    <citation type="submission" date="2020-06" db="EMBL/GenBank/DDBJ databases">
        <title>Altererythrobacter lutimaris sp. nov., a marine bacterium isolated from a tidal flat.</title>
        <authorList>
            <person name="Kim D."/>
            <person name="Yoo Y."/>
            <person name="Kim J.-J."/>
        </authorList>
    </citation>
    <scope>NUCLEOTIDE SEQUENCE [LARGE SCALE GENOMIC DNA]</scope>
    <source>
        <strain evidence="3 4">JGD-16</strain>
    </source>
</reference>
<feature type="non-terminal residue" evidence="3">
    <location>
        <position position="160"/>
    </location>
</feature>
<dbReference type="Pfam" id="PF00501">
    <property type="entry name" value="AMP-binding"/>
    <property type="match status" value="1"/>
</dbReference>
<keyword evidence="1" id="KW-0007">Acetylation</keyword>
<feature type="non-terminal residue" evidence="3">
    <location>
        <position position="1"/>
    </location>
</feature>
<organism evidence="3 4">
    <name type="scientific">Altererythrobacter lutimaris</name>
    <dbReference type="NCBI Taxonomy" id="2743979"/>
    <lineage>
        <taxon>Bacteria</taxon>
        <taxon>Pseudomonadati</taxon>
        <taxon>Pseudomonadota</taxon>
        <taxon>Alphaproteobacteria</taxon>
        <taxon>Sphingomonadales</taxon>
        <taxon>Erythrobacteraceae</taxon>
        <taxon>Altererythrobacter</taxon>
    </lineage>
</organism>
<dbReference type="SUPFAM" id="SSF56801">
    <property type="entry name" value="Acetyl-CoA synthetase-like"/>
    <property type="match status" value="1"/>
</dbReference>
<keyword evidence="4" id="KW-1185">Reference proteome</keyword>
<dbReference type="Proteomes" id="UP000546031">
    <property type="component" value="Unassembled WGS sequence"/>
</dbReference>
<dbReference type="PANTHER" id="PTHR24095:SF14">
    <property type="entry name" value="ACETYL-COENZYME A SYNTHETASE 1"/>
    <property type="match status" value="1"/>
</dbReference>
<evidence type="ECO:0000259" key="2">
    <source>
        <dbReference type="Pfam" id="PF00501"/>
    </source>
</evidence>
<gene>
    <name evidence="3" type="ORF">HUO12_14310</name>
</gene>
<feature type="domain" description="AMP-dependent synthetase/ligase" evidence="2">
    <location>
        <begin position="4"/>
        <end position="131"/>
    </location>
</feature>
<dbReference type="PANTHER" id="PTHR24095">
    <property type="entry name" value="ACETYL-COENZYME A SYNTHETASE"/>
    <property type="match status" value="1"/>
</dbReference>
<dbReference type="GO" id="GO:0005829">
    <property type="term" value="C:cytosol"/>
    <property type="evidence" value="ECO:0007669"/>
    <property type="project" value="TreeGrafter"/>
</dbReference>
<dbReference type="EMBL" id="JABWTA010000018">
    <property type="protein sequence ID" value="NVE96075.1"/>
    <property type="molecule type" value="Genomic_DNA"/>
</dbReference>
<comment type="caution">
    <text evidence="3">The sequence shown here is derived from an EMBL/GenBank/DDBJ whole genome shotgun (WGS) entry which is preliminary data.</text>
</comment>
<dbReference type="GO" id="GO:0006085">
    <property type="term" value="P:acetyl-CoA biosynthetic process"/>
    <property type="evidence" value="ECO:0007669"/>
    <property type="project" value="TreeGrafter"/>
</dbReference>
<accession>A0A850HET0</accession>
<proteinExistence type="predicted"/>
<dbReference type="AlphaFoldDB" id="A0A850HET0"/>
<dbReference type="RefSeq" id="WP_176274497.1">
    <property type="nucleotide sequence ID" value="NZ_JABWTA010000018.1"/>
</dbReference>
<dbReference type="InterPro" id="IPR000873">
    <property type="entry name" value="AMP-dep_synth/lig_dom"/>
</dbReference>
<dbReference type="InterPro" id="IPR042099">
    <property type="entry name" value="ANL_N_sf"/>
</dbReference>
<evidence type="ECO:0000313" key="3">
    <source>
        <dbReference type="EMBL" id="NVE96075.1"/>
    </source>
</evidence>
<dbReference type="GO" id="GO:0003987">
    <property type="term" value="F:acetate-CoA ligase activity"/>
    <property type="evidence" value="ECO:0007669"/>
    <property type="project" value="TreeGrafter"/>
</dbReference>
<evidence type="ECO:0000313" key="4">
    <source>
        <dbReference type="Proteomes" id="UP000546031"/>
    </source>
</evidence>